<dbReference type="OrthoDB" id="1680906at2"/>
<reference evidence="1 2" key="2">
    <citation type="submission" date="2007-01" db="EMBL/GenBank/DDBJ databases">
        <title>Sequencing of the draft genome and assembly of Thermosinus carboxydivorans Nor1.</title>
        <authorList>
            <consortium name="US DOE Joint Genome Institute (JGI-PGF)"/>
            <person name="Copeland A."/>
            <person name="Lucas S."/>
            <person name="Lapidus A."/>
            <person name="Barry K."/>
            <person name="Glavina del Rio T."/>
            <person name="Dalin E."/>
            <person name="Tice H."/>
            <person name="Bruce D."/>
            <person name="Pitluck S."/>
            <person name="Richardson P."/>
        </authorList>
    </citation>
    <scope>NUCLEOTIDE SEQUENCE [LARGE SCALE GENOMIC DNA]</scope>
    <source>
        <strain evidence="1 2">Nor1</strain>
    </source>
</reference>
<dbReference type="AlphaFoldDB" id="A1HTG0"/>
<evidence type="ECO:0000313" key="1">
    <source>
        <dbReference type="EMBL" id="EAX46709.1"/>
    </source>
</evidence>
<name>A1HTG0_9FIRM</name>
<comment type="caution">
    <text evidence="1">The sequence shown here is derived from an EMBL/GenBank/DDBJ whole genome shotgun (WGS) entry which is preliminary data.</text>
</comment>
<dbReference type="RefSeq" id="WP_007290314.1">
    <property type="nucleotide sequence ID" value="NZ_AAWL01000024.1"/>
</dbReference>
<evidence type="ECO:0008006" key="3">
    <source>
        <dbReference type="Google" id="ProtNLM"/>
    </source>
</evidence>
<proteinExistence type="predicted"/>
<dbReference type="Pfam" id="PF09148">
    <property type="entry name" value="DUF1934"/>
    <property type="match status" value="1"/>
</dbReference>
<protein>
    <recommendedName>
        <fullName evidence="3">DUF1934 domain-containing protein</fullName>
    </recommendedName>
</protein>
<accession>A1HTG0</accession>
<dbReference type="Proteomes" id="UP000005139">
    <property type="component" value="Unassembled WGS sequence"/>
</dbReference>
<organism evidence="1 2">
    <name type="scientific">Thermosinus carboxydivorans Nor1</name>
    <dbReference type="NCBI Taxonomy" id="401526"/>
    <lineage>
        <taxon>Bacteria</taxon>
        <taxon>Bacillati</taxon>
        <taxon>Bacillota</taxon>
        <taxon>Negativicutes</taxon>
        <taxon>Selenomonadales</taxon>
        <taxon>Sporomusaceae</taxon>
        <taxon>Thermosinus</taxon>
    </lineage>
</organism>
<reference evidence="1 2" key="1">
    <citation type="submission" date="2007-01" db="EMBL/GenBank/DDBJ databases">
        <title>Annotation of the draft genome assembly of Thermosinus carboxydivorans Nor1.</title>
        <authorList>
            <consortium name="US DOE Joint Genome Institute (JGI-ORNL)"/>
            <person name="Larimer F."/>
            <person name="Land M."/>
            <person name="Hauser L."/>
        </authorList>
    </citation>
    <scope>NUCLEOTIDE SEQUENCE [LARGE SCALE GENOMIC DNA]</scope>
    <source>
        <strain evidence="1 2">Nor1</strain>
    </source>
</reference>
<gene>
    <name evidence="1" type="ORF">TcarDRAFT_0476</name>
</gene>
<dbReference type="Gene3D" id="2.40.128.20">
    <property type="match status" value="1"/>
</dbReference>
<keyword evidence="2" id="KW-1185">Reference proteome</keyword>
<dbReference type="InterPro" id="IPR012674">
    <property type="entry name" value="Calycin"/>
</dbReference>
<evidence type="ECO:0000313" key="2">
    <source>
        <dbReference type="Proteomes" id="UP000005139"/>
    </source>
</evidence>
<dbReference type="InterPro" id="IPR015231">
    <property type="entry name" value="DUF1934"/>
</dbReference>
<dbReference type="EMBL" id="AAWL01000024">
    <property type="protein sequence ID" value="EAX46709.1"/>
    <property type="molecule type" value="Genomic_DNA"/>
</dbReference>
<sequence>MKQVVVTVVGTQRDADGEENRIELVTVGKYYTKNNIHYITYQESTVSGMEGTTTLIKLYPSHAAVVRMGHIEQKQEFREGQRSRSTYVTPFGAMRMSVYTSRLAVDIAGTTVNIEIEYDLEIEGQWQSANKLSVKIREDERQNGY</sequence>
<dbReference type="SUPFAM" id="SSF50814">
    <property type="entry name" value="Lipocalins"/>
    <property type="match status" value="1"/>
</dbReference>
<dbReference type="eggNOG" id="COG4506">
    <property type="taxonomic scope" value="Bacteria"/>
</dbReference>